<feature type="transmembrane region" description="Helical" evidence="7">
    <location>
        <begin position="440"/>
        <end position="458"/>
    </location>
</feature>
<evidence type="ECO:0000256" key="1">
    <source>
        <dbReference type="ARBA" id="ARBA00004651"/>
    </source>
</evidence>
<keyword evidence="5 7" id="KW-1133">Transmembrane helix</keyword>
<dbReference type="EMBL" id="JAKILB010000008">
    <property type="protein sequence ID" value="MCL1139545.1"/>
    <property type="molecule type" value="Genomic_DNA"/>
</dbReference>
<dbReference type="AlphaFoldDB" id="A0A9X1ZGK0"/>
<comment type="caution">
    <text evidence="8">The sequence shown here is derived from an EMBL/GenBank/DDBJ whole genome shotgun (WGS) entry which is preliminary data.</text>
</comment>
<evidence type="ECO:0000256" key="5">
    <source>
        <dbReference type="ARBA" id="ARBA00022989"/>
    </source>
</evidence>
<feature type="transmembrane region" description="Helical" evidence="7">
    <location>
        <begin position="96"/>
        <end position="119"/>
    </location>
</feature>
<keyword evidence="9" id="KW-1185">Reference proteome</keyword>
<reference evidence="8" key="1">
    <citation type="submission" date="2022-01" db="EMBL/GenBank/DDBJ databases">
        <title>Whole genome-based taxonomy of the Shewanellaceae.</title>
        <authorList>
            <person name="Martin-Rodriguez A.J."/>
        </authorList>
    </citation>
    <scope>NUCLEOTIDE SEQUENCE</scope>
    <source>
        <strain evidence="8">KCTC 23973</strain>
    </source>
</reference>
<evidence type="ECO:0000313" key="8">
    <source>
        <dbReference type="EMBL" id="MCL1139545.1"/>
    </source>
</evidence>
<evidence type="ECO:0000256" key="3">
    <source>
        <dbReference type="ARBA" id="ARBA00022475"/>
    </source>
</evidence>
<evidence type="ECO:0000256" key="2">
    <source>
        <dbReference type="ARBA" id="ARBA00007430"/>
    </source>
</evidence>
<accession>A0A9X1ZGK0</accession>
<dbReference type="Proteomes" id="UP001139293">
    <property type="component" value="Unassembled WGS sequence"/>
</dbReference>
<evidence type="ECO:0000256" key="7">
    <source>
        <dbReference type="SAM" id="Phobius"/>
    </source>
</evidence>
<name>A0A9X1ZGK0_9GAMM</name>
<feature type="transmembrane region" description="Helical" evidence="7">
    <location>
        <begin position="297"/>
        <end position="316"/>
    </location>
</feature>
<gene>
    <name evidence="8" type="ORF">L2740_13435</name>
</gene>
<dbReference type="RefSeq" id="WP_248950670.1">
    <property type="nucleotide sequence ID" value="NZ_JAKILB010000008.1"/>
</dbReference>
<evidence type="ECO:0000256" key="4">
    <source>
        <dbReference type="ARBA" id="ARBA00022692"/>
    </source>
</evidence>
<dbReference type="InterPro" id="IPR050833">
    <property type="entry name" value="Poly_Biosynth_Transport"/>
</dbReference>
<dbReference type="Pfam" id="PF13440">
    <property type="entry name" value="Polysacc_synt_3"/>
    <property type="match status" value="2"/>
</dbReference>
<feature type="transmembrane region" description="Helical" evidence="7">
    <location>
        <begin position="373"/>
        <end position="395"/>
    </location>
</feature>
<keyword evidence="6 7" id="KW-0472">Membrane</keyword>
<dbReference type="PANTHER" id="PTHR30250">
    <property type="entry name" value="PST FAMILY PREDICTED COLANIC ACID TRANSPORTER"/>
    <property type="match status" value="1"/>
</dbReference>
<sequence>MQSLMQYQHALTTSFSSALGKSLFWLGSAQVLGRIVRLASSIIIARLLTPEIFGQVAIILTCFEIICTPTRRISSAALIKMDDEQLKHSLHAASQVNWLAAIIAFVAMSLLSWPLAIYFDDMQLILPMILMATSYLLLPLGMLYAAINLRANKMRIVGRAVLWQTLFDGLLTATFALLGLGIWAIILPKIIVIFIWIGVHRYRNPLPETLSNAKALSDAKPLDSMPLQPAQSEPVSTTSENATSNKRLSTAVWYKRLLPSVNLFTLLISPRARAILSFGFQVGLSDLAIVLRQNIDYILVGYFLGIEALGVYFFAFNASLGISLGLVQSYGTALYSHLCQSSNKQNQAQALKTHEPANKSSDTQQKYVQSLKFIMLLTLPIIGIQALFAPIYVPFVYGQKWLDAGALPIFILLCLSGLVRPLGEAASQYLISIGKSQFNLACNSAFTLVLIMSISLASQFGLQAVALSVLLVHLALMPALTLYLHSTFTTLSKPNH</sequence>
<protein>
    <submittedName>
        <fullName evidence="8">Oligosaccharide flippase family protein</fullName>
    </submittedName>
</protein>
<feature type="transmembrane region" description="Helical" evidence="7">
    <location>
        <begin position="401"/>
        <end position="419"/>
    </location>
</feature>
<evidence type="ECO:0000313" key="9">
    <source>
        <dbReference type="Proteomes" id="UP001139293"/>
    </source>
</evidence>
<comment type="similarity">
    <text evidence="2">Belongs to the polysaccharide synthase family.</text>
</comment>
<feature type="transmembrane region" description="Helical" evidence="7">
    <location>
        <begin position="125"/>
        <end position="149"/>
    </location>
</feature>
<organism evidence="8 9">
    <name type="scientific">Shewanella pneumatophori</name>
    <dbReference type="NCBI Taxonomy" id="314092"/>
    <lineage>
        <taxon>Bacteria</taxon>
        <taxon>Pseudomonadati</taxon>
        <taxon>Pseudomonadota</taxon>
        <taxon>Gammaproteobacteria</taxon>
        <taxon>Alteromonadales</taxon>
        <taxon>Shewanellaceae</taxon>
        <taxon>Shewanella</taxon>
    </lineage>
</organism>
<feature type="transmembrane region" description="Helical" evidence="7">
    <location>
        <begin position="170"/>
        <end position="197"/>
    </location>
</feature>
<feature type="transmembrane region" description="Helical" evidence="7">
    <location>
        <begin position="464"/>
        <end position="484"/>
    </location>
</feature>
<dbReference type="GO" id="GO:0005886">
    <property type="term" value="C:plasma membrane"/>
    <property type="evidence" value="ECO:0007669"/>
    <property type="project" value="UniProtKB-SubCell"/>
</dbReference>
<evidence type="ECO:0000256" key="6">
    <source>
        <dbReference type="ARBA" id="ARBA00023136"/>
    </source>
</evidence>
<proteinExistence type="inferred from homology"/>
<keyword evidence="4 7" id="KW-0812">Transmembrane</keyword>
<comment type="subcellular location">
    <subcellularLocation>
        <location evidence="1">Cell membrane</location>
        <topology evidence="1">Multi-pass membrane protein</topology>
    </subcellularLocation>
</comment>
<keyword evidence="3" id="KW-1003">Cell membrane</keyword>
<dbReference type="PANTHER" id="PTHR30250:SF10">
    <property type="entry name" value="LIPOPOLYSACCHARIDE BIOSYNTHESIS PROTEIN WZXC"/>
    <property type="match status" value="1"/>
</dbReference>